<dbReference type="InterPro" id="IPR012902">
    <property type="entry name" value="N_methyl_site"/>
</dbReference>
<keyword evidence="6" id="KW-0812">Transmembrane</keyword>
<dbReference type="Proteomes" id="UP000614811">
    <property type="component" value="Unassembled WGS sequence"/>
</dbReference>
<organism evidence="12 13">
    <name type="scientific">Arenicella chitinivorans</name>
    <dbReference type="NCBI Taxonomy" id="1329800"/>
    <lineage>
        <taxon>Bacteria</taxon>
        <taxon>Pseudomonadati</taxon>
        <taxon>Pseudomonadota</taxon>
        <taxon>Gammaproteobacteria</taxon>
        <taxon>Arenicellales</taxon>
        <taxon>Arenicellaceae</taxon>
        <taxon>Arenicella</taxon>
    </lineage>
</organism>
<keyword evidence="3" id="KW-1003">Cell membrane</keyword>
<dbReference type="AlphaFoldDB" id="A0A918RRS5"/>
<reference evidence="12" key="2">
    <citation type="submission" date="2020-09" db="EMBL/GenBank/DDBJ databases">
        <authorList>
            <person name="Sun Q."/>
            <person name="Kim S."/>
        </authorList>
    </citation>
    <scope>NUCLEOTIDE SEQUENCE</scope>
    <source>
        <strain evidence="12">KCTC 12711</strain>
    </source>
</reference>
<dbReference type="NCBIfam" id="TIGR02532">
    <property type="entry name" value="IV_pilin_GFxxxE"/>
    <property type="match status" value="1"/>
</dbReference>
<evidence type="ECO:0000256" key="1">
    <source>
        <dbReference type="ARBA" id="ARBA00004377"/>
    </source>
</evidence>
<dbReference type="GO" id="GO:0005886">
    <property type="term" value="C:plasma membrane"/>
    <property type="evidence" value="ECO:0007669"/>
    <property type="project" value="UniProtKB-SubCell"/>
</dbReference>
<evidence type="ECO:0000256" key="10">
    <source>
        <dbReference type="ARBA" id="ARBA00030775"/>
    </source>
</evidence>
<evidence type="ECO:0000256" key="5">
    <source>
        <dbReference type="ARBA" id="ARBA00022519"/>
    </source>
</evidence>
<keyword evidence="5" id="KW-0997">Cell inner membrane</keyword>
<dbReference type="GO" id="GO:0015628">
    <property type="term" value="P:protein secretion by the type II secretion system"/>
    <property type="evidence" value="ECO:0007669"/>
    <property type="project" value="InterPro"/>
</dbReference>
<evidence type="ECO:0000256" key="3">
    <source>
        <dbReference type="ARBA" id="ARBA00022475"/>
    </source>
</evidence>
<dbReference type="RefSeq" id="WP_189399697.1">
    <property type="nucleotide sequence ID" value="NZ_BMXA01000002.1"/>
</dbReference>
<proteinExistence type="inferred from homology"/>
<evidence type="ECO:0000256" key="4">
    <source>
        <dbReference type="ARBA" id="ARBA00022481"/>
    </source>
</evidence>
<feature type="domain" description="General secretion pathway GspH" evidence="11">
    <location>
        <begin position="49"/>
        <end position="162"/>
    </location>
</feature>
<reference evidence="12" key="1">
    <citation type="journal article" date="2014" name="Int. J. Syst. Evol. Microbiol.">
        <title>Complete genome sequence of Corynebacterium casei LMG S-19264T (=DSM 44701T), isolated from a smear-ripened cheese.</title>
        <authorList>
            <consortium name="US DOE Joint Genome Institute (JGI-PGF)"/>
            <person name="Walter F."/>
            <person name="Albersmeier A."/>
            <person name="Kalinowski J."/>
            <person name="Ruckert C."/>
        </authorList>
    </citation>
    <scope>NUCLEOTIDE SEQUENCE</scope>
    <source>
        <strain evidence="12">KCTC 12711</strain>
    </source>
</reference>
<keyword evidence="7" id="KW-1133">Transmembrane helix</keyword>
<evidence type="ECO:0000313" key="12">
    <source>
        <dbReference type="EMBL" id="GHA07237.1"/>
    </source>
</evidence>
<comment type="subcellular location">
    <subcellularLocation>
        <location evidence="1">Cell inner membrane</location>
        <topology evidence="1">Single-pass membrane protein</topology>
    </subcellularLocation>
</comment>
<dbReference type="Pfam" id="PF12019">
    <property type="entry name" value="GspH"/>
    <property type="match status" value="1"/>
</dbReference>
<keyword evidence="13" id="KW-1185">Reference proteome</keyword>
<gene>
    <name evidence="12" type="ORF">GCM10008090_16310</name>
</gene>
<protein>
    <recommendedName>
        <fullName evidence="2">Type II secretion system protein H</fullName>
    </recommendedName>
    <alternativeName>
        <fullName evidence="10">General secretion pathway protein H</fullName>
    </alternativeName>
</protein>
<evidence type="ECO:0000256" key="6">
    <source>
        <dbReference type="ARBA" id="ARBA00022692"/>
    </source>
</evidence>
<comment type="similarity">
    <text evidence="9">Belongs to the GSP H family.</text>
</comment>
<dbReference type="GO" id="GO:0015627">
    <property type="term" value="C:type II protein secretion system complex"/>
    <property type="evidence" value="ECO:0007669"/>
    <property type="project" value="InterPro"/>
</dbReference>
<evidence type="ECO:0000256" key="7">
    <source>
        <dbReference type="ARBA" id="ARBA00022989"/>
    </source>
</evidence>
<keyword evidence="4" id="KW-0488">Methylation</keyword>
<sequence>MKTLRQTGFTIIELFVAVALLGIIVTMAAPSFAGFVERQRLSAQAEIISVTLSTARAEALNRLATVDVCWNQTGSAVTVNSFDIQPGQMAVLIGNPAEVIRDVALSDDGIFIDDTDNDDCVSFNASGRFNTASATGGTLAFGICKESGVIADSKGVVLNATGRASTVNNSDGSVINCS</sequence>
<evidence type="ECO:0000256" key="9">
    <source>
        <dbReference type="ARBA" id="ARBA00025772"/>
    </source>
</evidence>
<dbReference type="EMBL" id="BMXA01000002">
    <property type="protein sequence ID" value="GHA07237.1"/>
    <property type="molecule type" value="Genomic_DNA"/>
</dbReference>
<keyword evidence="8" id="KW-0472">Membrane</keyword>
<accession>A0A918RRS5</accession>
<evidence type="ECO:0000256" key="8">
    <source>
        <dbReference type="ARBA" id="ARBA00023136"/>
    </source>
</evidence>
<evidence type="ECO:0000313" key="13">
    <source>
        <dbReference type="Proteomes" id="UP000614811"/>
    </source>
</evidence>
<dbReference type="Gene3D" id="3.55.40.10">
    <property type="entry name" value="minor pseudopilin epsh domain"/>
    <property type="match status" value="1"/>
</dbReference>
<dbReference type="SUPFAM" id="SSF54523">
    <property type="entry name" value="Pili subunits"/>
    <property type="match status" value="1"/>
</dbReference>
<evidence type="ECO:0000259" key="11">
    <source>
        <dbReference type="Pfam" id="PF12019"/>
    </source>
</evidence>
<dbReference type="InterPro" id="IPR022346">
    <property type="entry name" value="T2SS_GspH"/>
</dbReference>
<dbReference type="InterPro" id="IPR045584">
    <property type="entry name" value="Pilin-like"/>
</dbReference>
<evidence type="ECO:0000256" key="2">
    <source>
        <dbReference type="ARBA" id="ARBA00021549"/>
    </source>
</evidence>
<comment type="caution">
    <text evidence="12">The sequence shown here is derived from an EMBL/GenBank/DDBJ whole genome shotgun (WGS) entry which is preliminary data.</text>
</comment>
<name>A0A918RRS5_9GAMM</name>